<evidence type="ECO:0000256" key="4">
    <source>
        <dbReference type="ARBA" id="ARBA00022547"/>
    </source>
</evidence>
<evidence type="ECO:0000256" key="8">
    <source>
        <dbReference type="ARBA" id="ARBA00023065"/>
    </source>
</evidence>
<evidence type="ECO:0000256" key="11">
    <source>
        <dbReference type="ARBA" id="ARBA00025198"/>
    </source>
</evidence>
<dbReference type="GO" id="GO:0005886">
    <property type="term" value="C:plasma membrane"/>
    <property type="evidence" value="ECO:0007669"/>
    <property type="project" value="UniProtKB-SubCell"/>
</dbReference>
<evidence type="ECO:0000256" key="3">
    <source>
        <dbReference type="ARBA" id="ARBA00022475"/>
    </source>
</evidence>
<dbReference type="GO" id="GO:0012505">
    <property type="term" value="C:endomembrane system"/>
    <property type="evidence" value="ECO:0007669"/>
    <property type="project" value="UniProtKB-SubCell"/>
</dbReference>
<comment type="function">
    <text evidence="11 13">F(1)F(0) ATP synthase produces ATP from ADP in the presence of a proton or sodium gradient. F-type ATPases consist of two structural domains, F(1) containing the extramembraneous catalytic core and F(0) containing the membrane proton channel, linked together by a central stalk and a peripheral stalk. During catalysis, ATP synthesis in the catalytic domain of F(1) is coupled via a rotary mechanism of the central stalk subunits to proton translocation.</text>
</comment>
<reference evidence="16 17" key="1">
    <citation type="journal article" date="2016" name="Nat. Commun.">
        <title>Thousands of microbial genomes shed light on interconnected biogeochemical processes in an aquifer system.</title>
        <authorList>
            <person name="Anantharaman K."/>
            <person name="Brown C.T."/>
            <person name="Hug L.A."/>
            <person name="Sharon I."/>
            <person name="Castelle C.J."/>
            <person name="Probst A.J."/>
            <person name="Thomas B.C."/>
            <person name="Singh A."/>
            <person name="Wilkins M.J."/>
            <person name="Karaoz U."/>
            <person name="Brodie E.L."/>
            <person name="Williams K.H."/>
            <person name="Hubbard S.S."/>
            <person name="Banfield J.F."/>
        </authorList>
    </citation>
    <scope>NUCLEOTIDE SEQUENCE [LARGE SCALE GENOMIC DNA]</scope>
</reference>
<sequence>MSDLFSQLGIDWKLLLAQIVNFTILAIVLTKFLYKPIIKTLEERKKRVANDIEKSNELEIKLKEALNTKDEILASARRESEKLIKQTEKNASDLKTSLMKEASEEADKIRVEAKKQIEGDREKTMQELKRELGGLVAKTVEKAIGDVSDKNMQNKMVEDALNKAR</sequence>
<evidence type="ECO:0000256" key="15">
    <source>
        <dbReference type="SAM" id="Coils"/>
    </source>
</evidence>
<accession>A0A1G2MJQ6</accession>
<dbReference type="GO" id="GO:0046933">
    <property type="term" value="F:proton-transporting ATP synthase activity, rotational mechanism"/>
    <property type="evidence" value="ECO:0007669"/>
    <property type="project" value="UniProtKB-UniRule"/>
</dbReference>
<dbReference type="PANTHER" id="PTHR33445">
    <property type="entry name" value="ATP SYNTHASE SUBUNIT B', CHLOROPLASTIC"/>
    <property type="match status" value="1"/>
</dbReference>
<evidence type="ECO:0000256" key="12">
    <source>
        <dbReference type="ARBA" id="ARBA00037847"/>
    </source>
</evidence>
<evidence type="ECO:0000256" key="13">
    <source>
        <dbReference type="HAMAP-Rule" id="MF_01398"/>
    </source>
</evidence>
<name>A0A1G2MJQ6_9BACT</name>
<dbReference type="InterPro" id="IPR002146">
    <property type="entry name" value="ATP_synth_b/b'su_bac/chlpt"/>
</dbReference>
<evidence type="ECO:0000256" key="5">
    <source>
        <dbReference type="ARBA" id="ARBA00022692"/>
    </source>
</evidence>
<dbReference type="Proteomes" id="UP000177130">
    <property type="component" value="Unassembled WGS sequence"/>
</dbReference>
<dbReference type="GO" id="GO:0045259">
    <property type="term" value="C:proton-transporting ATP synthase complex"/>
    <property type="evidence" value="ECO:0007669"/>
    <property type="project" value="UniProtKB-KW"/>
</dbReference>
<evidence type="ECO:0000256" key="14">
    <source>
        <dbReference type="RuleBase" id="RU003848"/>
    </source>
</evidence>
<comment type="caution">
    <text evidence="16">The sequence shown here is derived from an EMBL/GenBank/DDBJ whole genome shotgun (WGS) entry which is preliminary data.</text>
</comment>
<evidence type="ECO:0000256" key="7">
    <source>
        <dbReference type="ARBA" id="ARBA00022989"/>
    </source>
</evidence>
<evidence type="ECO:0000256" key="2">
    <source>
        <dbReference type="ARBA" id="ARBA00022448"/>
    </source>
</evidence>
<dbReference type="InterPro" id="IPR028987">
    <property type="entry name" value="ATP_synth_B-like_membr_sf"/>
</dbReference>
<keyword evidence="9 13" id="KW-0472">Membrane</keyword>
<comment type="function">
    <text evidence="13">Component of the F(0) channel, it forms part of the peripheral stalk, linking F(1) to F(0).</text>
</comment>
<organism evidence="16 17">
    <name type="scientific">Candidatus Taylorbacteria bacterium RIFCSPHIGHO2_02_FULL_43_32b</name>
    <dbReference type="NCBI Taxonomy" id="1802306"/>
    <lineage>
        <taxon>Bacteria</taxon>
        <taxon>Candidatus Tayloriibacteriota</taxon>
    </lineage>
</organism>
<comment type="subcellular location">
    <subcellularLocation>
        <location evidence="13">Cell membrane</location>
        <topology evidence="13">Single-pass membrane protein</topology>
    </subcellularLocation>
    <subcellularLocation>
        <location evidence="12">Endomembrane system</location>
        <topology evidence="12">Single-pass membrane protein</topology>
    </subcellularLocation>
</comment>
<keyword evidence="5 13" id="KW-0812">Transmembrane</keyword>
<dbReference type="Pfam" id="PF00430">
    <property type="entry name" value="ATP-synt_B"/>
    <property type="match status" value="1"/>
</dbReference>
<evidence type="ECO:0000256" key="1">
    <source>
        <dbReference type="ARBA" id="ARBA00005513"/>
    </source>
</evidence>
<protein>
    <recommendedName>
        <fullName evidence="13">ATP synthase subunit b</fullName>
    </recommendedName>
    <alternativeName>
        <fullName evidence="13">ATP synthase F(0) sector subunit b</fullName>
    </alternativeName>
    <alternativeName>
        <fullName evidence="13">ATPase subunit I</fullName>
    </alternativeName>
    <alternativeName>
        <fullName evidence="13">F-type ATPase subunit b</fullName>
        <shortName evidence="13">F-ATPase subunit b</shortName>
    </alternativeName>
</protein>
<dbReference type="InterPro" id="IPR050059">
    <property type="entry name" value="ATP_synthase_B_chain"/>
</dbReference>
<dbReference type="EMBL" id="MHRK01000018">
    <property type="protein sequence ID" value="OHA24160.1"/>
    <property type="molecule type" value="Genomic_DNA"/>
</dbReference>
<evidence type="ECO:0000256" key="9">
    <source>
        <dbReference type="ARBA" id="ARBA00023136"/>
    </source>
</evidence>
<keyword evidence="15" id="KW-0175">Coiled coil</keyword>
<keyword evidence="3 13" id="KW-1003">Cell membrane</keyword>
<gene>
    <name evidence="13" type="primary">atpF</name>
    <name evidence="16" type="ORF">A3C72_03805</name>
</gene>
<keyword evidence="7 13" id="KW-1133">Transmembrane helix</keyword>
<feature type="coiled-coil region" evidence="15">
    <location>
        <begin position="38"/>
        <end position="97"/>
    </location>
</feature>
<dbReference type="PANTHER" id="PTHR33445:SF1">
    <property type="entry name" value="ATP SYNTHASE SUBUNIT B"/>
    <property type="match status" value="1"/>
</dbReference>
<evidence type="ECO:0000256" key="10">
    <source>
        <dbReference type="ARBA" id="ARBA00023310"/>
    </source>
</evidence>
<dbReference type="Gene3D" id="1.20.5.620">
    <property type="entry name" value="F1F0 ATP synthase subunit B, membrane domain"/>
    <property type="match status" value="1"/>
</dbReference>
<dbReference type="NCBIfam" id="TIGR01144">
    <property type="entry name" value="ATP_synt_b"/>
    <property type="match status" value="1"/>
</dbReference>
<keyword evidence="10 13" id="KW-0066">ATP synthesis</keyword>
<dbReference type="GO" id="GO:0046961">
    <property type="term" value="F:proton-transporting ATPase activity, rotational mechanism"/>
    <property type="evidence" value="ECO:0007669"/>
    <property type="project" value="TreeGrafter"/>
</dbReference>
<evidence type="ECO:0000256" key="6">
    <source>
        <dbReference type="ARBA" id="ARBA00022781"/>
    </source>
</evidence>
<evidence type="ECO:0000313" key="17">
    <source>
        <dbReference type="Proteomes" id="UP000177130"/>
    </source>
</evidence>
<keyword evidence="4 13" id="KW-0138">CF(0)</keyword>
<keyword evidence="8 13" id="KW-0406">Ion transport</keyword>
<dbReference type="STRING" id="1802306.A3C72_03805"/>
<evidence type="ECO:0000313" key="16">
    <source>
        <dbReference type="EMBL" id="OHA24160.1"/>
    </source>
</evidence>
<dbReference type="SUPFAM" id="SSF81573">
    <property type="entry name" value="F1F0 ATP synthase subunit B, membrane domain"/>
    <property type="match status" value="1"/>
</dbReference>
<keyword evidence="2 13" id="KW-0813">Transport</keyword>
<comment type="similarity">
    <text evidence="1 13 14">Belongs to the ATPase B chain family.</text>
</comment>
<comment type="subunit">
    <text evidence="13">F-type ATPases have 2 components, F(1) - the catalytic core - and F(0) - the membrane proton channel. F(1) has five subunits: alpha(3), beta(3), gamma(1), delta(1), epsilon(1). F(0) has three main subunits: a(1), b(2) and c(10-14). The alpha and beta chains form an alternating ring which encloses part of the gamma chain. F(1) is attached to F(0) by a central stalk formed by the gamma and epsilon chains, while a peripheral stalk is formed by the delta and b chains.</text>
</comment>
<feature type="transmembrane region" description="Helical" evidence="13">
    <location>
        <begin position="12"/>
        <end position="34"/>
    </location>
</feature>
<dbReference type="CDD" id="cd06503">
    <property type="entry name" value="ATP-synt_Fo_b"/>
    <property type="match status" value="1"/>
</dbReference>
<keyword evidence="6 13" id="KW-0375">Hydrogen ion transport</keyword>
<dbReference type="AlphaFoldDB" id="A0A1G2MJQ6"/>
<dbReference type="InterPro" id="IPR005864">
    <property type="entry name" value="ATP_synth_F0_bsu_bac"/>
</dbReference>
<proteinExistence type="inferred from homology"/>
<dbReference type="HAMAP" id="MF_01398">
    <property type="entry name" value="ATP_synth_b_bprime"/>
    <property type="match status" value="1"/>
</dbReference>